<evidence type="ECO:0000313" key="3">
    <source>
        <dbReference type="Proteomes" id="UP000009376"/>
    </source>
</evidence>
<dbReference type="Proteomes" id="UP000009376">
    <property type="component" value="Unassembled WGS sequence"/>
</dbReference>
<protein>
    <submittedName>
        <fullName evidence="2">Uncharacterized protein</fullName>
    </submittedName>
</protein>
<dbReference type="AlphaFoldDB" id="D6GV21"/>
<reference evidence="2 3" key="1">
    <citation type="journal article" date="2010" name="Proc. Natl. Acad. Sci. U.S.A.">
        <title>Enigmatic, ultrasmall, uncultivated Archaea.</title>
        <authorList>
            <person name="Baker B.J."/>
            <person name="Comolli L.R."/>
            <person name="Dick G.J."/>
            <person name="Hauser L.J."/>
            <person name="Hyatt D."/>
            <person name="Dill B.D."/>
            <person name="Land M.L."/>
            <person name="Verberkmoes N.C."/>
            <person name="Hettich R.L."/>
            <person name="Banfield J.F."/>
        </authorList>
    </citation>
    <scope>NUCLEOTIDE SEQUENCE [LARGE SCALE GENOMIC DNA]</scope>
</reference>
<evidence type="ECO:0000256" key="1">
    <source>
        <dbReference type="SAM" id="Phobius"/>
    </source>
</evidence>
<proteinExistence type="predicted"/>
<keyword evidence="1" id="KW-0812">Transmembrane</keyword>
<keyword evidence="1" id="KW-0472">Membrane</keyword>
<feature type="transmembrane region" description="Helical" evidence="1">
    <location>
        <begin position="6"/>
        <end position="28"/>
    </location>
</feature>
<name>D6GV21_PARA5</name>
<dbReference type="EMBL" id="GG745550">
    <property type="protein sequence ID" value="EFD92948.1"/>
    <property type="molecule type" value="Genomic_DNA"/>
</dbReference>
<gene>
    <name evidence="2" type="ORF">BJBARM5_0322</name>
</gene>
<accession>D6GV21</accession>
<sequence length="298" mass="33416">MESNLAVLKILIVIVIFMAAFAAILYVYPFGQTNLLSNTNNTNAVKLSAFLSSNNINLNNLSDKDLYYFYGGLSNNTIIFGCNYELYPSFSLSNLLPNSEKSEYQNIITDMALDSMCSVENTTNCTAAYKGIISFINNSMNSTLINSIFNSTYKEITNYYSEVNASGFGNLSIVEPLRYDIALFKSSKNISSKINAIVKMKEFPVNILFYSTGKMFNYYNETGIYGPFQFPVYKLINATSCNTSKIFNIVTDPKYFSSSIYTGLYKSLGNYTNICIITKSNNCNTSEMKSLNMSFYAN</sequence>
<keyword evidence="1" id="KW-1133">Transmembrane helix</keyword>
<organism evidence="2 3">
    <name type="scientific">Candidatus Parvarchaeum acidophilus ARMAN-5</name>
    <dbReference type="NCBI Taxonomy" id="662762"/>
    <lineage>
        <taxon>Archaea</taxon>
        <taxon>Candidatus Parvarchaeota</taxon>
        <taxon>Candidatus Parvarchaeum</taxon>
    </lineage>
</organism>
<evidence type="ECO:0000313" key="2">
    <source>
        <dbReference type="EMBL" id="EFD92948.1"/>
    </source>
</evidence>